<keyword evidence="2" id="KW-0012">Acyltransferase</keyword>
<feature type="domain" description="N-acetyltransferase" evidence="4">
    <location>
        <begin position="8"/>
        <end position="172"/>
    </location>
</feature>
<evidence type="ECO:0000256" key="3">
    <source>
        <dbReference type="ARBA" id="ARBA00038502"/>
    </source>
</evidence>
<gene>
    <name evidence="5" type="ORF">PAUR_a1938</name>
</gene>
<comment type="caution">
    <text evidence="5">The sequence shown here is derived from an EMBL/GenBank/DDBJ whole genome shotgun (WGS) entry which is preliminary data.</text>
</comment>
<evidence type="ECO:0000313" key="5">
    <source>
        <dbReference type="EMBL" id="MBE0368356.1"/>
    </source>
</evidence>
<reference evidence="5 6" key="1">
    <citation type="submission" date="2015-03" db="EMBL/GenBank/DDBJ databases">
        <title>Genome sequence of Pseudoalteromonas aurantia.</title>
        <authorList>
            <person name="Xie B.-B."/>
            <person name="Rong J.-C."/>
            <person name="Qin Q.-L."/>
            <person name="Zhang Y.-Z."/>
        </authorList>
    </citation>
    <scope>NUCLEOTIDE SEQUENCE [LARGE SCALE GENOMIC DNA]</scope>
    <source>
        <strain evidence="5 6">208</strain>
    </source>
</reference>
<evidence type="ECO:0000259" key="4">
    <source>
        <dbReference type="PROSITE" id="PS51186"/>
    </source>
</evidence>
<evidence type="ECO:0000256" key="2">
    <source>
        <dbReference type="ARBA" id="ARBA00023315"/>
    </source>
</evidence>
<keyword evidence="6" id="KW-1185">Reference proteome</keyword>
<dbReference type="Gene3D" id="3.40.630.30">
    <property type="match status" value="1"/>
</dbReference>
<organism evidence="5 6">
    <name type="scientific">Pseudoalteromonas aurantia 208</name>
    <dbReference type="NCBI Taxonomy" id="1314867"/>
    <lineage>
        <taxon>Bacteria</taxon>
        <taxon>Pseudomonadati</taxon>
        <taxon>Pseudomonadota</taxon>
        <taxon>Gammaproteobacteria</taxon>
        <taxon>Alteromonadales</taxon>
        <taxon>Pseudoalteromonadaceae</taxon>
        <taxon>Pseudoalteromonas</taxon>
    </lineage>
</organism>
<dbReference type="Pfam" id="PF13302">
    <property type="entry name" value="Acetyltransf_3"/>
    <property type="match status" value="1"/>
</dbReference>
<dbReference type="InterPro" id="IPR016181">
    <property type="entry name" value="Acyl_CoA_acyltransferase"/>
</dbReference>
<dbReference type="RefSeq" id="WP_192507649.1">
    <property type="nucleotide sequence ID" value="NZ_AQGV01000012.1"/>
</dbReference>
<accession>A0ABR9EBJ3</accession>
<keyword evidence="1" id="KW-0808">Transferase</keyword>
<comment type="similarity">
    <text evidence="3">Belongs to the acetyltransferase family. RimJ subfamily.</text>
</comment>
<dbReference type="PANTHER" id="PTHR43792:SF8">
    <property type="entry name" value="[RIBOSOMAL PROTEIN US5]-ALANINE N-ACETYLTRANSFERASE"/>
    <property type="match status" value="1"/>
</dbReference>
<protein>
    <recommendedName>
        <fullName evidence="4">N-acetyltransferase domain-containing protein</fullName>
    </recommendedName>
</protein>
<dbReference type="PROSITE" id="PS51186">
    <property type="entry name" value="GNAT"/>
    <property type="match status" value="1"/>
</dbReference>
<proteinExistence type="inferred from homology"/>
<dbReference type="InterPro" id="IPR051531">
    <property type="entry name" value="N-acetyltransferase"/>
</dbReference>
<name>A0ABR9EBJ3_9GAMM</name>
<dbReference type="PANTHER" id="PTHR43792">
    <property type="entry name" value="GNAT FAMILY, PUTATIVE (AFU_ORTHOLOGUE AFUA_3G00765)-RELATED-RELATED"/>
    <property type="match status" value="1"/>
</dbReference>
<evidence type="ECO:0000313" key="6">
    <source>
        <dbReference type="Proteomes" id="UP000615755"/>
    </source>
</evidence>
<dbReference type="Proteomes" id="UP000615755">
    <property type="component" value="Unassembled WGS sequence"/>
</dbReference>
<sequence>MNILNDNVRLEPLNQSDWTLFLEMNQCQNVMHYVYDCLPLDVLSANFSRRIAKTSCMSESWHFSITDAETDEKVGNIGIQLLNKKRRVGEVGFMLKLQAQGKGYASHALKLLVEYAFEALAIQELIAICATDNVSSYKLLEKVGFTRVRVMAKNTMIKGVLVDDYVYAITNLSSG</sequence>
<dbReference type="EMBL" id="AQGV01000012">
    <property type="protein sequence ID" value="MBE0368356.1"/>
    <property type="molecule type" value="Genomic_DNA"/>
</dbReference>
<evidence type="ECO:0000256" key="1">
    <source>
        <dbReference type="ARBA" id="ARBA00022679"/>
    </source>
</evidence>
<dbReference type="SUPFAM" id="SSF55729">
    <property type="entry name" value="Acyl-CoA N-acyltransferases (Nat)"/>
    <property type="match status" value="1"/>
</dbReference>
<dbReference type="InterPro" id="IPR000182">
    <property type="entry name" value="GNAT_dom"/>
</dbReference>